<dbReference type="PANTHER" id="PTHR10556">
    <property type="entry name" value="3-OXO-5-ALPHA-STEROID 4-DEHYDROGENASE"/>
    <property type="match status" value="1"/>
</dbReference>
<organism evidence="15">
    <name type="scientific">Sexangularia sp. CB-2014</name>
    <dbReference type="NCBI Taxonomy" id="1486929"/>
    <lineage>
        <taxon>Eukaryota</taxon>
        <taxon>Amoebozoa</taxon>
        <taxon>Tubulinea</taxon>
        <taxon>Elardia</taxon>
        <taxon>Arcellinida</taxon>
        <taxon>Arcellinida incertae sedis</taxon>
        <taxon>Sexangularia</taxon>
    </lineage>
</organism>
<keyword evidence="10" id="KW-0560">Oxidoreductase</keyword>
<dbReference type="EMBL" id="HBGL01013243">
    <property type="protein sequence ID" value="CAD9305410.1"/>
    <property type="molecule type" value="Transcribed_RNA"/>
</dbReference>
<reference evidence="15" key="1">
    <citation type="submission" date="2021-01" db="EMBL/GenBank/DDBJ databases">
        <authorList>
            <person name="Corre E."/>
            <person name="Pelletier E."/>
            <person name="Niang G."/>
            <person name="Scheremetjew M."/>
            <person name="Finn R."/>
            <person name="Kale V."/>
            <person name="Holt S."/>
            <person name="Cochrane G."/>
            <person name="Meng A."/>
            <person name="Brown T."/>
            <person name="Cohen L."/>
        </authorList>
    </citation>
    <scope>NUCLEOTIDE SEQUENCE</scope>
    <source>
        <strain evidence="15">ATCC 50979</strain>
    </source>
</reference>
<evidence type="ECO:0000256" key="12">
    <source>
        <dbReference type="ARBA" id="ARBA00023136"/>
    </source>
</evidence>
<dbReference type="GO" id="GO:0005789">
    <property type="term" value="C:endoplasmic reticulum membrane"/>
    <property type="evidence" value="ECO:0007669"/>
    <property type="project" value="UniProtKB-SubCell"/>
</dbReference>
<evidence type="ECO:0000256" key="8">
    <source>
        <dbReference type="ARBA" id="ARBA00022857"/>
    </source>
</evidence>
<accession>A0A7S1VPL4</accession>
<comment type="subcellular location">
    <subcellularLocation>
        <location evidence="1">Endoplasmic reticulum membrane</location>
        <topology evidence="1">Multi-pass membrane protein</topology>
    </subcellularLocation>
    <subcellularLocation>
        <location evidence="2">Microsome membrane</location>
    </subcellularLocation>
</comment>
<evidence type="ECO:0000256" key="10">
    <source>
        <dbReference type="ARBA" id="ARBA00023002"/>
    </source>
</evidence>
<evidence type="ECO:0000256" key="7">
    <source>
        <dbReference type="ARBA" id="ARBA00022848"/>
    </source>
</evidence>
<evidence type="ECO:0000259" key="14">
    <source>
        <dbReference type="Pfam" id="PF02544"/>
    </source>
</evidence>
<keyword evidence="9 13" id="KW-1133">Transmembrane helix</keyword>
<dbReference type="AlphaFoldDB" id="A0A7S1VPL4"/>
<evidence type="ECO:0000256" key="13">
    <source>
        <dbReference type="SAM" id="Phobius"/>
    </source>
</evidence>
<evidence type="ECO:0000313" key="15">
    <source>
        <dbReference type="EMBL" id="CAD9305410.1"/>
    </source>
</evidence>
<comment type="similarity">
    <text evidence="3">Belongs to the steroid 5-alpha reductase family.</text>
</comment>
<evidence type="ECO:0000256" key="2">
    <source>
        <dbReference type="ARBA" id="ARBA00004524"/>
    </source>
</evidence>
<keyword evidence="8" id="KW-0521">NADP</keyword>
<keyword evidence="4 13" id="KW-0812">Transmembrane</keyword>
<dbReference type="GO" id="GO:0003865">
    <property type="term" value="F:3-oxo-5-alpha-steroid 4-dehydrogenase activity"/>
    <property type="evidence" value="ECO:0007669"/>
    <property type="project" value="TreeGrafter"/>
</dbReference>
<keyword evidence="5" id="KW-0221">Differentiation</keyword>
<feature type="transmembrane region" description="Helical" evidence="13">
    <location>
        <begin position="114"/>
        <end position="135"/>
    </location>
</feature>
<dbReference type="PROSITE" id="PS50244">
    <property type="entry name" value="S5A_REDUCTASE"/>
    <property type="match status" value="1"/>
</dbReference>
<evidence type="ECO:0000256" key="6">
    <source>
        <dbReference type="ARBA" id="ARBA00022824"/>
    </source>
</evidence>
<keyword evidence="6" id="KW-0256">Endoplasmic reticulum</keyword>
<dbReference type="InterPro" id="IPR001104">
    <property type="entry name" value="3-oxo-5_a-steroid_4-DH_C"/>
</dbReference>
<keyword evidence="7" id="KW-0492">Microsome</keyword>
<dbReference type="PANTHER" id="PTHR10556:SF57">
    <property type="entry name" value="3-OXO-5-ALPHA-STEROID 4-DEHYDROGENASE 1"/>
    <property type="match status" value="1"/>
</dbReference>
<dbReference type="GO" id="GO:0006694">
    <property type="term" value="P:steroid biosynthetic process"/>
    <property type="evidence" value="ECO:0007669"/>
    <property type="project" value="TreeGrafter"/>
</dbReference>
<keyword evidence="12 13" id="KW-0472">Membrane</keyword>
<feature type="transmembrane region" description="Helical" evidence="13">
    <location>
        <begin position="141"/>
        <end position="159"/>
    </location>
</feature>
<protein>
    <recommendedName>
        <fullName evidence="14">3-oxo-5-alpha-steroid 4-dehydrogenase C-terminal domain-containing protein</fullName>
    </recommendedName>
</protein>
<keyword evidence="11" id="KW-0443">Lipid metabolism</keyword>
<evidence type="ECO:0000256" key="1">
    <source>
        <dbReference type="ARBA" id="ARBA00004477"/>
    </source>
</evidence>
<sequence length="254" mass="27960">MVDELLDLFWSMNSLVVLCFYVVGVVVFVLEHLVGIRAAYGRYSSRSWGPLIPAPIAWFVQEAPSFFIPAIALVYSRRSFHPVLYLYLVHYALRTFVYPLLIRGGKPTPASAALAAFAFCTINGALQTVAASFAVDQPVTSVRFILGATVWAVGLLSNWHCDSLLRSLRADGSTGYKIPRGGLFTYVSCGNLASESLEWLGYALAAGHAGGPWAFAFFTVANLAPRAHHHHAHYLALFPTYASLNRKAFIPFLW</sequence>
<gene>
    <name evidence="15" type="ORF">SSP0437_LOCUS10354</name>
</gene>
<feature type="transmembrane region" description="Helical" evidence="13">
    <location>
        <begin position="51"/>
        <end position="72"/>
    </location>
</feature>
<dbReference type="InterPro" id="IPR039357">
    <property type="entry name" value="SRD5A/TECR"/>
</dbReference>
<feature type="transmembrane region" description="Helical" evidence="13">
    <location>
        <begin position="84"/>
        <end position="102"/>
    </location>
</feature>
<dbReference type="Pfam" id="PF02544">
    <property type="entry name" value="Steroid_dh"/>
    <property type="match status" value="1"/>
</dbReference>
<evidence type="ECO:0000256" key="9">
    <source>
        <dbReference type="ARBA" id="ARBA00022989"/>
    </source>
</evidence>
<name>A0A7S1VPL4_9EUKA</name>
<evidence type="ECO:0000256" key="11">
    <source>
        <dbReference type="ARBA" id="ARBA00023098"/>
    </source>
</evidence>
<evidence type="ECO:0000256" key="3">
    <source>
        <dbReference type="ARBA" id="ARBA00007742"/>
    </source>
</evidence>
<dbReference type="GO" id="GO:0030154">
    <property type="term" value="P:cell differentiation"/>
    <property type="evidence" value="ECO:0007669"/>
    <property type="project" value="UniProtKB-KW"/>
</dbReference>
<feature type="transmembrane region" description="Helical" evidence="13">
    <location>
        <begin position="12"/>
        <end position="30"/>
    </location>
</feature>
<evidence type="ECO:0000256" key="4">
    <source>
        <dbReference type="ARBA" id="ARBA00022692"/>
    </source>
</evidence>
<proteinExistence type="inferred from homology"/>
<feature type="domain" description="3-oxo-5-alpha-steroid 4-dehydrogenase C-terminal" evidence="14">
    <location>
        <begin position="107"/>
        <end position="254"/>
    </location>
</feature>
<evidence type="ECO:0000256" key="5">
    <source>
        <dbReference type="ARBA" id="ARBA00022782"/>
    </source>
</evidence>